<evidence type="ECO:0000313" key="4">
    <source>
        <dbReference type="Proteomes" id="UP000000304"/>
    </source>
</evidence>
<dbReference type="AlphaFoldDB" id="B4NSY0"/>
<dbReference type="InterPro" id="IPR040676">
    <property type="entry name" value="DUF5641"/>
</dbReference>
<dbReference type="Pfam" id="PF18701">
    <property type="entry name" value="DUF5641"/>
    <property type="match status" value="1"/>
</dbReference>
<feature type="domain" description="DUF5641" evidence="2">
    <location>
        <begin position="380"/>
        <end position="471"/>
    </location>
</feature>
<proteinExistence type="predicted"/>
<accession>B4NSY0</accession>
<dbReference type="EMBL" id="CH982487">
    <property type="protein sequence ID" value="EDX15312.1"/>
    <property type="molecule type" value="Genomic_DNA"/>
</dbReference>
<keyword evidence="4" id="KW-1185">Reference proteome</keyword>
<reference evidence="3 4" key="1">
    <citation type="journal article" date="2007" name="Nature">
        <title>Evolution of genes and genomes on the Drosophila phylogeny.</title>
        <authorList>
            <consortium name="Drosophila 12 Genomes Consortium"/>
            <person name="Clark A.G."/>
            <person name="Eisen M.B."/>
            <person name="Smith D.R."/>
            <person name="Bergman C.M."/>
            <person name="Oliver B."/>
            <person name="Markow T.A."/>
            <person name="Kaufman T.C."/>
            <person name="Kellis M."/>
            <person name="Gelbart W."/>
            <person name="Iyer V.N."/>
            <person name="Pollard D.A."/>
            <person name="Sackton T.B."/>
            <person name="Larracuente A.M."/>
            <person name="Singh N.D."/>
            <person name="Abad J.P."/>
            <person name="Abt D.N."/>
            <person name="Adryan B."/>
            <person name="Aguade M."/>
            <person name="Akashi H."/>
            <person name="Anderson W.W."/>
            <person name="Aquadro C.F."/>
            <person name="Ardell D.H."/>
            <person name="Arguello R."/>
            <person name="Artieri C.G."/>
            <person name="Barbash D.A."/>
            <person name="Barker D."/>
            <person name="Barsanti P."/>
            <person name="Batterham P."/>
            <person name="Batzoglou S."/>
            <person name="Begun D."/>
            <person name="Bhutkar A."/>
            <person name="Blanco E."/>
            <person name="Bosak S.A."/>
            <person name="Bradley R.K."/>
            <person name="Brand A.D."/>
            <person name="Brent M.R."/>
            <person name="Brooks A.N."/>
            <person name="Brown R.H."/>
            <person name="Butlin R.K."/>
            <person name="Caggese C."/>
            <person name="Calvi B.R."/>
            <person name="Bernardo de Carvalho A."/>
            <person name="Caspi A."/>
            <person name="Castrezana S."/>
            <person name="Celniker S.E."/>
            <person name="Chang J.L."/>
            <person name="Chapple C."/>
            <person name="Chatterji S."/>
            <person name="Chinwalla A."/>
            <person name="Civetta A."/>
            <person name="Clifton S.W."/>
            <person name="Comeron J.M."/>
            <person name="Costello J.C."/>
            <person name="Coyne J.A."/>
            <person name="Daub J."/>
            <person name="David R.G."/>
            <person name="Delcher A.L."/>
            <person name="Delehaunty K."/>
            <person name="Do C.B."/>
            <person name="Ebling H."/>
            <person name="Edwards K."/>
            <person name="Eickbush T."/>
            <person name="Evans J.D."/>
            <person name="Filipski A."/>
            <person name="Findeiss S."/>
            <person name="Freyhult E."/>
            <person name="Fulton L."/>
            <person name="Fulton R."/>
            <person name="Garcia A.C."/>
            <person name="Gardiner A."/>
            <person name="Garfield D.A."/>
            <person name="Garvin B.E."/>
            <person name="Gibson G."/>
            <person name="Gilbert D."/>
            <person name="Gnerre S."/>
            <person name="Godfrey J."/>
            <person name="Good R."/>
            <person name="Gotea V."/>
            <person name="Gravely B."/>
            <person name="Greenberg A.J."/>
            <person name="Griffiths-Jones S."/>
            <person name="Gross S."/>
            <person name="Guigo R."/>
            <person name="Gustafson E.A."/>
            <person name="Haerty W."/>
            <person name="Hahn M.W."/>
            <person name="Halligan D.L."/>
            <person name="Halpern A.L."/>
            <person name="Halter G.M."/>
            <person name="Han M.V."/>
            <person name="Heger A."/>
            <person name="Hillier L."/>
            <person name="Hinrichs A.S."/>
            <person name="Holmes I."/>
            <person name="Hoskins R.A."/>
            <person name="Hubisz M.J."/>
            <person name="Hultmark D."/>
            <person name="Huntley M.A."/>
            <person name="Jaffe D.B."/>
            <person name="Jagadeeshan S."/>
            <person name="Jeck W.R."/>
            <person name="Johnson J."/>
            <person name="Jones C.D."/>
            <person name="Jordan W.C."/>
            <person name="Karpen G.H."/>
            <person name="Kataoka E."/>
            <person name="Keightley P.D."/>
            <person name="Kheradpour P."/>
            <person name="Kirkness E.F."/>
            <person name="Koerich L.B."/>
            <person name="Kristiansen K."/>
            <person name="Kudrna D."/>
            <person name="Kulathinal R.J."/>
            <person name="Kumar S."/>
            <person name="Kwok R."/>
            <person name="Lander E."/>
            <person name="Langley C.H."/>
            <person name="Lapoint R."/>
            <person name="Lazzaro B.P."/>
            <person name="Lee S.J."/>
            <person name="Levesque L."/>
            <person name="Li R."/>
            <person name="Lin C.F."/>
            <person name="Lin M.F."/>
            <person name="Lindblad-Toh K."/>
            <person name="Llopart A."/>
            <person name="Long M."/>
            <person name="Low L."/>
            <person name="Lozovsky E."/>
            <person name="Lu J."/>
            <person name="Luo M."/>
            <person name="Machado C.A."/>
            <person name="Makalowski W."/>
            <person name="Marzo M."/>
            <person name="Matsuda M."/>
            <person name="Matzkin L."/>
            <person name="McAllister B."/>
            <person name="McBride C.S."/>
            <person name="McKernan B."/>
            <person name="McKernan K."/>
            <person name="Mendez-Lago M."/>
            <person name="Minx P."/>
            <person name="Mollenhauer M.U."/>
            <person name="Montooth K."/>
            <person name="Mount S.M."/>
            <person name="Mu X."/>
            <person name="Myers E."/>
            <person name="Negre B."/>
            <person name="Newfeld S."/>
            <person name="Nielsen R."/>
            <person name="Noor M.A."/>
            <person name="O'Grady P."/>
            <person name="Pachter L."/>
            <person name="Papaceit M."/>
            <person name="Parisi M.J."/>
            <person name="Parisi M."/>
            <person name="Parts L."/>
            <person name="Pedersen J.S."/>
            <person name="Pesole G."/>
            <person name="Phillippy A.M."/>
            <person name="Ponting C.P."/>
            <person name="Pop M."/>
            <person name="Porcelli D."/>
            <person name="Powell J.R."/>
            <person name="Prohaska S."/>
            <person name="Pruitt K."/>
            <person name="Puig M."/>
            <person name="Quesneville H."/>
            <person name="Ram K.R."/>
            <person name="Rand D."/>
            <person name="Rasmussen M.D."/>
            <person name="Reed L.K."/>
            <person name="Reenan R."/>
            <person name="Reily A."/>
            <person name="Remington K.A."/>
            <person name="Rieger T.T."/>
            <person name="Ritchie M.G."/>
            <person name="Robin C."/>
            <person name="Rogers Y.H."/>
            <person name="Rohde C."/>
            <person name="Rozas J."/>
            <person name="Rubenfield M.J."/>
            <person name="Ruiz A."/>
            <person name="Russo S."/>
            <person name="Salzberg S.L."/>
            <person name="Sanchez-Gracia A."/>
            <person name="Saranga D.J."/>
            <person name="Sato H."/>
            <person name="Schaeffer S.W."/>
            <person name="Schatz M.C."/>
            <person name="Schlenke T."/>
            <person name="Schwartz R."/>
            <person name="Segarra C."/>
            <person name="Singh R.S."/>
            <person name="Sirot L."/>
            <person name="Sirota M."/>
            <person name="Sisneros N.B."/>
            <person name="Smith C.D."/>
            <person name="Smith T.F."/>
            <person name="Spieth J."/>
            <person name="Stage D.E."/>
            <person name="Stark A."/>
            <person name="Stephan W."/>
            <person name="Strausberg R.L."/>
            <person name="Strempel S."/>
            <person name="Sturgill D."/>
            <person name="Sutton G."/>
            <person name="Sutton G.G."/>
            <person name="Tao W."/>
            <person name="Teichmann S."/>
            <person name="Tobari Y.N."/>
            <person name="Tomimura Y."/>
            <person name="Tsolas J.M."/>
            <person name="Valente V.L."/>
            <person name="Venter E."/>
            <person name="Venter J.C."/>
            <person name="Vicario S."/>
            <person name="Vieira F.G."/>
            <person name="Vilella A.J."/>
            <person name="Villasante A."/>
            <person name="Walenz B."/>
            <person name="Wang J."/>
            <person name="Wasserman M."/>
            <person name="Watts T."/>
            <person name="Wilson D."/>
            <person name="Wilson R.K."/>
            <person name="Wing R.A."/>
            <person name="Wolfner M.F."/>
            <person name="Wong A."/>
            <person name="Wong G.K."/>
            <person name="Wu C.I."/>
            <person name="Wu G."/>
            <person name="Yamamoto D."/>
            <person name="Yang H.P."/>
            <person name="Yang S.P."/>
            <person name="Yorke J.A."/>
            <person name="Yoshida K."/>
            <person name="Zdobnov E."/>
            <person name="Zhang P."/>
            <person name="Zhang Y."/>
            <person name="Zimin A.V."/>
            <person name="Baldwin J."/>
            <person name="Abdouelleil A."/>
            <person name="Abdulkadir J."/>
            <person name="Abebe A."/>
            <person name="Abera B."/>
            <person name="Abreu J."/>
            <person name="Acer S.C."/>
            <person name="Aftuck L."/>
            <person name="Alexander A."/>
            <person name="An P."/>
            <person name="Anderson E."/>
            <person name="Anderson S."/>
            <person name="Arachi H."/>
            <person name="Azer M."/>
            <person name="Bachantsang P."/>
            <person name="Barry A."/>
            <person name="Bayul T."/>
            <person name="Berlin A."/>
            <person name="Bessette D."/>
            <person name="Bloom T."/>
            <person name="Blye J."/>
            <person name="Boguslavskiy L."/>
            <person name="Bonnet C."/>
            <person name="Boukhgalter B."/>
            <person name="Bourzgui I."/>
            <person name="Brown A."/>
            <person name="Cahill P."/>
            <person name="Channer S."/>
            <person name="Cheshatsang Y."/>
            <person name="Chuda L."/>
            <person name="Citroen M."/>
            <person name="Collymore A."/>
            <person name="Cooke P."/>
            <person name="Costello M."/>
            <person name="D'Aco K."/>
            <person name="Daza R."/>
            <person name="De Haan G."/>
            <person name="DeGray S."/>
            <person name="DeMaso C."/>
            <person name="Dhargay N."/>
            <person name="Dooley K."/>
            <person name="Dooley E."/>
            <person name="Doricent M."/>
            <person name="Dorje P."/>
            <person name="Dorjee K."/>
            <person name="Dupes A."/>
            <person name="Elong R."/>
            <person name="Falk J."/>
            <person name="Farina A."/>
            <person name="Faro S."/>
            <person name="Ferguson D."/>
            <person name="Fisher S."/>
            <person name="Foley C.D."/>
            <person name="Franke A."/>
            <person name="Friedrich D."/>
            <person name="Gadbois L."/>
            <person name="Gearin G."/>
            <person name="Gearin C.R."/>
            <person name="Giannoukos G."/>
            <person name="Goode T."/>
            <person name="Graham J."/>
            <person name="Grandbois E."/>
            <person name="Grewal S."/>
            <person name="Gyaltsen K."/>
            <person name="Hafez N."/>
            <person name="Hagos B."/>
            <person name="Hall J."/>
            <person name="Henson C."/>
            <person name="Hollinger A."/>
            <person name="Honan T."/>
            <person name="Huard M.D."/>
            <person name="Hughes L."/>
            <person name="Hurhula B."/>
            <person name="Husby M.E."/>
            <person name="Kamat A."/>
            <person name="Kanga B."/>
            <person name="Kashin S."/>
            <person name="Khazanovich D."/>
            <person name="Kisner P."/>
            <person name="Lance K."/>
            <person name="Lara M."/>
            <person name="Lee W."/>
            <person name="Lennon N."/>
            <person name="Letendre F."/>
            <person name="LeVine R."/>
            <person name="Lipovsky A."/>
            <person name="Liu X."/>
            <person name="Liu J."/>
            <person name="Liu S."/>
            <person name="Lokyitsang T."/>
            <person name="Lokyitsang Y."/>
            <person name="Lubonja R."/>
            <person name="Lui A."/>
            <person name="MacDonald P."/>
            <person name="Magnisalis V."/>
            <person name="Maru K."/>
            <person name="Matthews C."/>
            <person name="McCusker W."/>
            <person name="McDonough S."/>
            <person name="Mehta T."/>
            <person name="Meldrim J."/>
            <person name="Meneus L."/>
            <person name="Mihai O."/>
            <person name="Mihalev A."/>
            <person name="Mihova T."/>
            <person name="Mittelman R."/>
            <person name="Mlenga V."/>
            <person name="Montmayeur A."/>
            <person name="Mulrain L."/>
            <person name="Navidi A."/>
            <person name="Naylor J."/>
            <person name="Negash T."/>
            <person name="Nguyen T."/>
            <person name="Nguyen N."/>
            <person name="Nicol R."/>
            <person name="Norbu C."/>
            <person name="Norbu N."/>
            <person name="Novod N."/>
            <person name="O'Neill B."/>
            <person name="Osman S."/>
            <person name="Markiewicz E."/>
            <person name="Oyono O.L."/>
            <person name="Patti C."/>
            <person name="Phunkhang P."/>
            <person name="Pierre F."/>
            <person name="Priest M."/>
            <person name="Raghuraman S."/>
            <person name="Rege F."/>
            <person name="Reyes R."/>
            <person name="Rise C."/>
            <person name="Rogov P."/>
            <person name="Ross K."/>
            <person name="Ryan E."/>
            <person name="Settipalli S."/>
            <person name="Shea T."/>
            <person name="Sherpa N."/>
            <person name="Shi L."/>
            <person name="Shih D."/>
            <person name="Sparrow T."/>
            <person name="Spaulding J."/>
            <person name="Stalker J."/>
            <person name="Stange-Thomann N."/>
            <person name="Stavropoulos S."/>
            <person name="Stone C."/>
            <person name="Strader C."/>
            <person name="Tesfaye S."/>
            <person name="Thomson T."/>
            <person name="Thoulutsang Y."/>
            <person name="Thoulutsang D."/>
            <person name="Topham K."/>
            <person name="Topping I."/>
            <person name="Tsamla T."/>
            <person name="Vassiliev H."/>
            <person name="Vo A."/>
            <person name="Wangchuk T."/>
            <person name="Wangdi T."/>
            <person name="Weiand M."/>
            <person name="Wilkinson J."/>
            <person name="Wilson A."/>
            <person name="Yadav S."/>
            <person name="Young G."/>
            <person name="Yu Q."/>
            <person name="Zembek L."/>
            <person name="Zhong D."/>
            <person name="Zimmer A."/>
            <person name="Zwirko Z."/>
            <person name="Jaffe D.B."/>
            <person name="Alvarez P."/>
            <person name="Brockman W."/>
            <person name="Butler J."/>
            <person name="Chin C."/>
            <person name="Gnerre S."/>
            <person name="Grabherr M."/>
            <person name="Kleber M."/>
            <person name="Mauceli E."/>
            <person name="MacCallum I."/>
        </authorList>
    </citation>
    <scope>NUCLEOTIDE SEQUENCE [LARGE SCALE GENOMIC DNA]</scope>
    <source>
        <strain evidence="4">white501</strain>
    </source>
</reference>
<feature type="compositionally biased region" description="Low complexity" evidence="1">
    <location>
        <begin position="219"/>
        <end position="240"/>
    </location>
</feature>
<protein>
    <submittedName>
        <fullName evidence="3">GD17742</fullName>
    </submittedName>
</protein>
<organism evidence="3 4">
    <name type="scientific">Drosophila simulans</name>
    <name type="common">Fruit fly</name>
    <dbReference type="NCBI Taxonomy" id="7240"/>
    <lineage>
        <taxon>Eukaryota</taxon>
        <taxon>Metazoa</taxon>
        <taxon>Ecdysozoa</taxon>
        <taxon>Arthropoda</taxon>
        <taxon>Hexapoda</taxon>
        <taxon>Insecta</taxon>
        <taxon>Pterygota</taxon>
        <taxon>Neoptera</taxon>
        <taxon>Endopterygota</taxon>
        <taxon>Diptera</taxon>
        <taxon>Brachycera</taxon>
        <taxon>Muscomorpha</taxon>
        <taxon>Ephydroidea</taxon>
        <taxon>Drosophilidae</taxon>
        <taxon>Drosophila</taxon>
        <taxon>Sophophora</taxon>
    </lineage>
</organism>
<gene>
    <name evidence="3" type="primary">Dsim\GD17742</name>
    <name evidence="3" type="ORF">Dsim_GD17742</name>
</gene>
<dbReference type="OrthoDB" id="7840837at2759"/>
<dbReference type="STRING" id="7240.B4NSY0"/>
<sequence>MAAPLRVQNGVSDASCHWLRPRMLGAPQMTLLASPCRRLRLVRTGVRRWLRPSMSLTATPLSLAATPLPSVYETISRSHFDAKNASALERLEDPVFANLIPSWESMAAFLEQRCRSLEAVDCAMATYAPGVQVGRNRSTLVATTQNSLGCMLCHSAEHAIYYCPQFRDLAPVDRLREAKRLALCLNCLKASHQLRQCSSSRCRTCGIRHHTLLHLDGRPSSQPHVPVSSSSHTEPSAPLSNSSTLIAQDLGSDLVLLATATVLVQNRSGLFVPCRALLDSGSQLHLVTSRFANQLQLKRSRSSGSVTGIGDSNFATDGFSLRTLVCHISAVINSRPLVPISENPADLDVLTPAHFLNGGPPSSFDEPDITGLNYSRLDFWQRISFLQQIFWSRWKEEYLTLLQQRSKWRTPKPGVAVDNVVLVKDENLPPMRWPLARVMQLIPGRDGVARVAELRTASGVIRRAVNKLCLLPLEDSVGSQACWMLGHAAEKTVQ</sequence>
<feature type="region of interest" description="Disordered" evidence="1">
    <location>
        <begin position="216"/>
        <end position="240"/>
    </location>
</feature>
<evidence type="ECO:0000259" key="2">
    <source>
        <dbReference type="Pfam" id="PF18701"/>
    </source>
</evidence>
<evidence type="ECO:0000256" key="1">
    <source>
        <dbReference type="SAM" id="MobiDB-lite"/>
    </source>
</evidence>
<dbReference type="PANTHER" id="PTHR47331">
    <property type="entry name" value="PHD-TYPE DOMAIN-CONTAINING PROTEIN"/>
    <property type="match status" value="1"/>
</dbReference>
<dbReference type="Proteomes" id="UP000000304">
    <property type="component" value="Unassembled WGS sequence"/>
</dbReference>
<name>B4NSY0_DROSI</name>
<evidence type="ECO:0000313" key="3">
    <source>
        <dbReference type="EMBL" id="EDX15312.1"/>
    </source>
</evidence>
<dbReference type="HOGENOM" id="CLU_552392_0_0_1"/>